<accession>A0ABN2L0W3</accession>
<organism evidence="3 4">
    <name type="scientific">Agromyces humatus</name>
    <dbReference type="NCBI Taxonomy" id="279573"/>
    <lineage>
        <taxon>Bacteria</taxon>
        <taxon>Bacillati</taxon>
        <taxon>Actinomycetota</taxon>
        <taxon>Actinomycetes</taxon>
        <taxon>Micrococcales</taxon>
        <taxon>Microbacteriaceae</taxon>
        <taxon>Agromyces</taxon>
    </lineage>
</organism>
<reference evidence="3 4" key="1">
    <citation type="journal article" date="2019" name="Int. J. Syst. Evol. Microbiol.">
        <title>The Global Catalogue of Microorganisms (GCM) 10K type strain sequencing project: providing services to taxonomists for standard genome sequencing and annotation.</title>
        <authorList>
            <consortium name="The Broad Institute Genomics Platform"/>
            <consortium name="The Broad Institute Genome Sequencing Center for Infectious Disease"/>
            <person name="Wu L."/>
            <person name="Ma J."/>
        </authorList>
    </citation>
    <scope>NUCLEOTIDE SEQUENCE [LARGE SCALE GENOMIC DNA]</scope>
    <source>
        <strain evidence="3 4">JCM 14319</strain>
    </source>
</reference>
<dbReference type="PANTHER" id="PTHR31435:SF10">
    <property type="entry name" value="BSR4717 PROTEIN"/>
    <property type="match status" value="1"/>
</dbReference>
<dbReference type="PROSITE" id="PS51186">
    <property type="entry name" value="GNAT"/>
    <property type="match status" value="1"/>
</dbReference>
<name>A0ABN2L0W3_9MICO</name>
<dbReference type="InterPro" id="IPR000182">
    <property type="entry name" value="GNAT_dom"/>
</dbReference>
<dbReference type="PANTHER" id="PTHR31435">
    <property type="entry name" value="PROTEIN NATD1"/>
    <property type="match status" value="1"/>
</dbReference>
<dbReference type="InterPro" id="IPR045057">
    <property type="entry name" value="Gcn5-rel_NAT"/>
</dbReference>
<dbReference type="PROSITE" id="PS51729">
    <property type="entry name" value="GNAT_YJDJ"/>
    <property type="match status" value="1"/>
</dbReference>
<keyword evidence="4" id="KW-1185">Reference proteome</keyword>
<evidence type="ECO:0008006" key="5">
    <source>
        <dbReference type="Google" id="ProtNLM"/>
    </source>
</evidence>
<evidence type="ECO:0000259" key="2">
    <source>
        <dbReference type="PROSITE" id="PS51729"/>
    </source>
</evidence>
<dbReference type="Pfam" id="PF14542">
    <property type="entry name" value="Acetyltransf_CG"/>
    <property type="match status" value="1"/>
</dbReference>
<dbReference type="EMBL" id="BAAANH010000008">
    <property type="protein sequence ID" value="GAA1770501.1"/>
    <property type="molecule type" value="Genomic_DNA"/>
</dbReference>
<comment type="caution">
    <text evidence="3">The sequence shown here is derived from an EMBL/GenBank/DDBJ whole genome shotgun (WGS) entry which is preliminary data.</text>
</comment>
<evidence type="ECO:0000259" key="1">
    <source>
        <dbReference type="PROSITE" id="PS51186"/>
    </source>
</evidence>
<dbReference type="CDD" id="cd04301">
    <property type="entry name" value="NAT_SF"/>
    <property type="match status" value="1"/>
</dbReference>
<gene>
    <name evidence="3" type="ORF">GCM10009747_34660</name>
</gene>
<dbReference type="Gene3D" id="3.40.630.30">
    <property type="match status" value="1"/>
</dbReference>
<dbReference type="InterPro" id="IPR016181">
    <property type="entry name" value="Acyl_CoA_acyltransferase"/>
</dbReference>
<feature type="domain" description="N-acetyltransferase" evidence="1">
    <location>
        <begin position="1"/>
        <end position="117"/>
    </location>
</feature>
<dbReference type="Proteomes" id="UP001500506">
    <property type="component" value="Unassembled WGS sequence"/>
</dbReference>
<evidence type="ECO:0000313" key="3">
    <source>
        <dbReference type="EMBL" id="GAA1770501.1"/>
    </source>
</evidence>
<protein>
    <recommendedName>
        <fullName evidence="5">N-acetyltransferase</fullName>
    </recommendedName>
</protein>
<dbReference type="SUPFAM" id="SSF55729">
    <property type="entry name" value="Acyl-CoA N-acyltransferases (Nat)"/>
    <property type="match status" value="1"/>
</dbReference>
<dbReference type="InterPro" id="IPR031165">
    <property type="entry name" value="GNAT_YJDJ"/>
</dbReference>
<proteinExistence type="predicted"/>
<sequence length="117" mass="12889">MPNDSDPRSAGDAAAPEHIDGAAVEIVRNDERHRYIVTVDGQRAAVSHFRIEPGTIVFTHTIVRPEFEGRGLGSRLAKFVLDDAIARGERIVPECPFIAAYLRRHPGYEASVDWPAA</sequence>
<feature type="domain" description="N-acetyltransferase" evidence="2">
    <location>
        <begin position="27"/>
        <end position="113"/>
    </location>
</feature>
<evidence type="ECO:0000313" key="4">
    <source>
        <dbReference type="Proteomes" id="UP001500506"/>
    </source>
</evidence>